<dbReference type="GO" id="GO:0016301">
    <property type="term" value="F:kinase activity"/>
    <property type="evidence" value="ECO:0007669"/>
    <property type="project" value="UniProtKB-KW"/>
</dbReference>
<reference evidence="1 2" key="2">
    <citation type="journal article" date="2024" name="Int. J. Syst. Evol. Microbiol.">
        <title>Promethearchaeum syntrophicum gen. nov., sp. nov., an anaerobic, obligately syntrophic archaeon, the first isolate of the lineage 'Asgard' archaea, and proposal of the new archaeal phylum Promethearchaeota phyl. nov. and kingdom Promethearchaeati regn. nov.</title>
        <authorList>
            <person name="Imachi H."/>
            <person name="Nobu M.K."/>
            <person name="Kato S."/>
            <person name="Takaki Y."/>
            <person name="Miyazaki M."/>
            <person name="Miyata M."/>
            <person name="Ogawara M."/>
            <person name="Saito Y."/>
            <person name="Sakai S."/>
            <person name="Tahara Y.O."/>
            <person name="Takano Y."/>
            <person name="Tasumi E."/>
            <person name="Uematsu K."/>
            <person name="Yoshimura T."/>
            <person name="Itoh T."/>
            <person name="Ohkuma M."/>
            <person name="Takai K."/>
        </authorList>
    </citation>
    <scope>NUCLEOTIDE SEQUENCE [LARGE SCALE GENOMIC DNA]</scope>
    <source>
        <strain evidence="1 2">MK-D1</strain>
    </source>
</reference>
<gene>
    <name evidence="1" type="ORF">DSAG12_03632</name>
</gene>
<evidence type="ECO:0000313" key="1">
    <source>
        <dbReference type="EMBL" id="QEE17794.1"/>
    </source>
</evidence>
<dbReference type="RefSeq" id="WP_147664679.1">
    <property type="nucleotide sequence ID" value="NZ_CP042905.2"/>
</dbReference>
<keyword evidence="2" id="KW-1185">Reference proteome</keyword>
<dbReference type="AlphaFoldDB" id="A0A5B9DF82"/>
<proteinExistence type="predicted"/>
<dbReference type="SUPFAM" id="SSF103196">
    <property type="entry name" value="Roadblock/LC7 domain"/>
    <property type="match status" value="1"/>
</dbReference>
<dbReference type="GO" id="GO:0032006">
    <property type="term" value="P:regulation of TOR signaling"/>
    <property type="evidence" value="ECO:0007669"/>
    <property type="project" value="InterPro"/>
</dbReference>
<dbReference type="Pfam" id="PF08923">
    <property type="entry name" value="MAPKK1_Int"/>
    <property type="match status" value="1"/>
</dbReference>
<dbReference type="GeneID" id="41331600"/>
<accession>A0A5B9DF82</accession>
<sequence>MIVDDSGRLDSVLHEILYSMQEMMHIIIIDRDGILVTSLSRVEECTEEIGEVSVFSGAMFESAVAQGACMDLGSVEFQLTEYSEGFLFGISVGQGLLTVMTRKSVPIGNVFQVLKQYRDEICSLLSNYEITDAPLTDEIKSLFQSQDFECI</sequence>
<dbReference type="Proteomes" id="UP000321408">
    <property type="component" value="Chromosome"/>
</dbReference>
<dbReference type="EMBL" id="CP042905">
    <property type="protein sequence ID" value="QEE17794.1"/>
    <property type="molecule type" value="Genomic_DNA"/>
</dbReference>
<evidence type="ECO:0000313" key="2">
    <source>
        <dbReference type="Proteomes" id="UP000321408"/>
    </source>
</evidence>
<dbReference type="Gene3D" id="3.30.450.30">
    <property type="entry name" value="Dynein light chain 2a, cytoplasmic"/>
    <property type="match status" value="1"/>
</dbReference>
<name>A0A5B9DF82_9ARCH</name>
<dbReference type="InterPro" id="IPR015019">
    <property type="entry name" value="LAMTOR3"/>
</dbReference>
<reference evidence="1 2" key="1">
    <citation type="journal article" date="2020" name="Nature">
        <title>Isolation of an archaeon at the prokaryote-eukaryote interface.</title>
        <authorList>
            <person name="Imachi H."/>
            <person name="Nobu M.K."/>
            <person name="Nakahara N."/>
            <person name="Morono Y."/>
            <person name="Ogawara M."/>
            <person name="Takaki Y."/>
            <person name="Takano Y."/>
            <person name="Uematsu K."/>
            <person name="Ikuta T."/>
            <person name="Ito M."/>
            <person name="Matsui Y."/>
            <person name="Miyazaki M."/>
            <person name="Murata K."/>
            <person name="Saito Y."/>
            <person name="Sakai S."/>
            <person name="Song C."/>
            <person name="Tasumi E."/>
            <person name="Yamanaka Y."/>
            <person name="Yamaguchi T."/>
            <person name="Kamagata Y."/>
            <person name="Tamaki H."/>
            <person name="Takai K."/>
        </authorList>
    </citation>
    <scope>NUCLEOTIDE SEQUENCE [LARGE SCALE GENOMIC DNA]</scope>
    <source>
        <strain evidence="1 2">MK-D1</strain>
    </source>
</reference>
<protein>
    <submittedName>
        <fullName evidence="1">Uncharacterized protein</fullName>
    </submittedName>
</protein>
<organism evidence="1 2">
    <name type="scientific">Promethearchaeum syntrophicum</name>
    <dbReference type="NCBI Taxonomy" id="2594042"/>
    <lineage>
        <taxon>Archaea</taxon>
        <taxon>Promethearchaeati</taxon>
        <taxon>Promethearchaeota</taxon>
        <taxon>Promethearchaeia</taxon>
        <taxon>Promethearchaeales</taxon>
        <taxon>Promethearchaeaceae</taxon>
        <taxon>Promethearchaeum</taxon>
    </lineage>
</organism>
<dbReference type="KEGG" id="psyt:DSAG12_03632"/>